<dbReference type="AlphaFoldDB" id="A0A6S7BLW3"/>
<proteinExistence type="predicted"/>
<evidence type="ECO:0000313" key="1">
    <source>
        <dbReference type="EMBL" id="CAB3804465.1"/>
    </source>
</evidence>
<dbReference type="Proteomes" id="UP000494115">
    <property type="component" value="Unassembled WGS sequence"/>
</dbReference>
<dbReference type="EMBL" id="CADIKM010000064">
    <property type="protein sequence ID" value="CAB3804465.1"/>
    <property type="molecule type" value="Genomic_DNA"/>
</dbReference>
<reference evidence="1 2" key="1">
    <citation type="submission" date="2020-04" db="EMBL/GenBank/DDBJ databases">
        <authorList>
            <person name="De Canck E."/>
        </authorList>
    </citation>
    <scope>NUCLEOTIDE SEQUENCE [LARGE SCALE GENOMIC DNA]</scope>
    <source>
        <strain evidence="1 2">LMG 28138</strain>
    </source>
</reference>
<dbReference type="GO" id="GO:0003677">
    <property type="term" value="F:DNA binding"/>
    <property type="evidence" value="ECO:0007669"/>
    <property type="project" value="InterPro"/>
</dbReference>
<accession>A0A6S7BLW3</accession>
<name>A0A6S7BLW3_9BURK</name>
<dbReference type="InterPro" id="IPR011010">
    <property type="entry name" value="DNA_brk_join_enz"/>
</dbReference>
<keyword evidence="2" id="KW-1185">Reference proteome</keyword>
<sequence length="83" mass="9242">MRSVQIEPFAHPALETWLRVRNAIATDSPYSFQTKAASPYTVVMVGDIVRDALLAIDVQTEEMSPRLLRTAAGDCRQAAHRTK</sequence>
<evidence type="ECO:0000313" key="2">
    <source>
        <dbReference type="Proteomes" id="UP000494115"/>
    </source>
</evidence>
<dbReference type="SUPFAM" id="SSF56349">
    <property type="entry name" value="DNA breaking-rejoining enzymes"/>
    <property type="match status" value="1"/>
</dbReference>
<protein>
    <submittedName>
        <fullName evidence="1">Uncharacterized protein</fullName>
    </submittedName>
</protein>
<gene>
    <name evidence="1" type="ORF">LMG28138_05520</name>
</gene>
<organism evidence="1 2">
    <name type="scientific">Pararobbsia alpina</name>
    <dbReference type="NCBI Taxonomy" id="621374"/>
    <lineage>
        <taxon>Bacteria</taxon>
        <taxon>Pseudomonadati</taxon>
        <taxon>Pseudomonadota</taxon>
        <taxon>Betaproteobacteria</taxon>
        <taxon>Burkholderiales</taxon>
        <taxon>Burkholderiaceae</taxon>
        <taxon>Pararobbsia</taxon>
    </lineage>
</organism>